<evidence type="ECO:0000256" key="2">
    <source>
        <dbReference type="ARBA" id="ARBA00007441"/>
    </source>
</evidence>
<comment type="cofactor">
    <cofactor evidence="1">
        <name>pyridoxal 5'-phosphate</name>
        <dbReference type="ChEBI" id="CHEBI:597326"/>
    </cofactor>
</comment>
<accession>A0ABN2N9M8</accession>
<gene>
    <name evidence="7" type="ORF">GCM10009836_42850</name>
</gene>
<dbReference type="Proteomes" id="UP001500449">
    <property type="component" value="Unassembled WGS sequence"/>
</dbReference>
<dbReference type="CDD" id="cd00609">
    <property type="entry name" value="AAT_like"/>
    <property type="match status" value="1"/>
</dbReference>
<organism evidence="7 8">
    <name type="scientific">Pseudonocardia ailaonensis</name>
    <dbReference type="NCBI Taxonomy" id="367279"/>
    <lineage>
        <taxon>Bacteria</taxon>
        <taxon>Bacillati</taxon>
        <taxon>Actinomycetota</taxon>
        <taxon>Actinomycetes</taxon>
        <taxon>Pseudonocardiales</taxon>
        <taxon>Pseudonocardiaceae</taxon>
        <taxon>Pseudonocardia</taxon>
    </lineage>
</organism>
<keyword evidence="5" id="KW-0663">Pyridoxal phosphate</keyword>
<dbReference type="PANTHER" id="PTHR46383">
    <property type="entry name" value="ASPARTATE AMINOTRANSFERASE"/>
    <property type="match status" value="1"/>
</dbReference>
<dbReference type="Gene3D" id="3.40.640.10">
    <property type="entry name" value="Type I PLP-dependent aspartate aminotransferase-like (Major domain)"/>
    <property type="match status" value="1"/>
</dbReference>
<evidence type="ECO:0000256" key="5">
    <source>
        <dbReference type="ARBA" id="ARBA00022898"/>
    </source>
</evidence>
<dbReference type="PANTHER" id="PTHR46383:SF1">
    <property type="entry name" value="ASPARTATE AMINOTRANSFERASE"/>
    <property type="match status" value="1"/>
</dbReference>
<proteinExistence type="inferred from homology"/>
<comment type="similarity">
    <text evidence="2">Belongs to the class-I pyridoxal-phosphate-dependent aminotransferase family.</text>
</comment>
<dbReference type="InterPro" id="IPR004839">
    <property type="entry name" value="Aminotransferase_I/II_large"/>
</dbReference>
<dbReference type="Pfam" id="PF00155">
    <property type="entry name" value="Aminotran_1_2"/>
    <property type="match status" value="1"/>
</dbReference>
<dbReference type="EMBL" id="BAAAQK010000016">
    <property type="protein sequence ID" value="GAA1858100.1"/>
    <property type="molecule type" value="Genomic_DNA"/>
</dbReference>
<keyword evidence="3 7" id="KW-0032">Aminotransferase</keyword>
<evidence type="ECO:0000313" key="8">
    <source>
        <dbReference type="Proteomes" id="UP001500449"/>
    </source>
</evidence>
<evidence type="ECO:0000259" key="6">
    <source>
        <dbReference type="Pfam" id="PF00155"/>
    </source>
</evidence>
<name>A0ABN2N9M8_9PSEU</name>
<sequence>MTTNEFPRRKPSEVGSSNLIGRLRAASTRPSDLGGASPGAISLAMGEPTEPTPKAVVDAAIAALRSGRTKYERISGSPSLRAHVAHRLNVEGCEAITPENVVVTHGASAGLGATILSLVDPDDVVVLPEPTYSLYADQVVMAGGRVRWVPSAASGRPDLTQLEAAMAGSRLVIICNPNNPTGYVLAPDELARIVRLAGEHGAAVMVDEAYRDIVFEGSAFASAAPLIAENPHVVCCGTFSKSFAMTGWRLGWVLADRRLAQDINLVHRTINGPLNTFVQDAAAVALRLPQEHVDLVVKDLQDRRDMVCERLRDIPGVSLEVPRGSFYAFPRLGGSSVEWKARLAEAGVLVRAGSEYGPTGEGHIRISFALETAQLRIGMDRFVDCVEQVLDREPGEETEFPHLVHVTRGSTHG</sequence>
<evidence type="ECO:0000256" key="1">
    <source>
        <dbReference type="ARBA" id="ARBA00001933"/>
    </source>
</evidence>
<dbReference type="InterPro" id="IPR015421">
    <property type="entry name" value="PyrdxlP-dep_Trfase_major"/>
</dbReference>
<dbReference type="GO" id="GO:0008483">
    <property type="term" value="F:transaminase activity"/>
    <property type="evidence" value="ECO:0007669"/>
    <property type="project" value="UniProtKB-KW"/>
</dbReference>
<evidence type="ECO:0000256" key="4">
    <source>
        <dbReference type="ARBA" id="ARBA00022679"/>
    </source>
</evidence>
<reference evidence="7 8" key="1">
    <citation type="journal article" date="2019" name="Int. J. Syst. Evol. Microbiol.">
        <title>The Global Catalogue of Microorganisms (GCM) 10K type strain sequencing project: providing services to taxonomists for standard genome sequencing and annotation.</title>
        <authorList>
            <consortium name="The Broad Institute Genomics Platform"/>
            <consortium name="The Broad Institute Genome Sequencing Center for Infectious Disease"/>
            <person name="Wu L."/>
            <person name="Ma J."/>
        </authorList>
    </citation>
    <scope>NUCLEOTIDE SEQUENCE [LARGE SCALE GENOMIC DNA]</scope>
    <source>
        <strain evidence="7 8">JCM 16009</strain>
    </source>
</reference>
<evidence type="ECO:0000256" key="3">
    <source>
        <dbReference type="ARBA" id="ARBA00022576"/>
    </source>
</evidence>
<dbReference type="InterPro" id="IPR015424">
    <property type="entry name" value="PyrdxlP-dep_Trfase"/>
</dbReference>
<comment type="caution">
    <text evidence="7">The sequence shown here is derived from an EMBL/GenBank/DDBJ whole genome shotgun (WGS) entry which is preliminary data.</text>
</comment>
<feature type="domain" description="Aminotransferase class I/classII large" evidence="6">
    <location>
        <begin position="41"/>
        <end position="381"/>
    </location>
</feature>
<dbReference type="InterPro" id="IPR050596">
    <property type="entry name" value="AspAT/PAT-like"/>
</dbReference>
<dbReference type="SUPFAM" id="SSF53383">
    <property type="entry name" value="PLP-dependent transferases"/>
    <property type="match status" value="1"/>
</dbReference>
<keyword evidence="4" id="KW-0808">Transferase</keyword>
<evidence type="ECO:0000313" key="7">
    <source>
        <dbReference type="EMBL" id="GAA1858100.1"/>
    </source>
</evidence>
<keyword evidence="8" id="KW-1185">Reference proteome</keyword>
<protein>
    <submittedName>
        <fullName evidence="7">Aminotransferase class I/II-fold pyridoxal phosphate-dependent enzyme</fullName>
    </submittedName>
</protein>